<dbReference type="KEGG" id="pre:PCA10_47790"/>
<feature type="domain" description="Phospholipid/glycerol acyltransferase" evidence="2">
    <location>
        <begin position="89"/>
        <end position="231"/>
    </location>
</feature>
<feature type="transmembrane region" description="Helical" evidence="1">
    <location>
        <begin position="12"/>
        <end position="39"/>
    </location>
</feature>
<dbReference type="Proteomes" id="UP000015503">
    <property type="component" value="Chromosome"/>
</dbReference>
<dbReference type="PANTHER" id="PTHR10983">
    <property type="entry name" value="1-ACYLGLYCEROL-3-PHOSPHATE ACYLTRANSFERASE-RELATED"/>
    <property type="match status" value="1"/>
</dbReference>
<dbReference type="PANTHER" id="PTHR10983:SF16">
    <property type="entry name" value="LYSOCARDIOLIPIN ACYLTRANSFERASE 1"/>
    <property type="match status" value="1"/>
</dbReference>
<protein>
    <submittedName>
        <fullName evidence="3">Putative acyltransferase</fullName>
    </submittedName>
</protein>
<evidence type="ECO:0000256" key="1">
    <source>
        <dbReference type="SAM" id="Phobius"/>
    </source>
</evidence>
<organism evidence="3 4">
    <name type="scientific">Metapseudomonas resinovorans NBRC 106553</name>
    <dbReference type="NCBI Taxonomy" id="1245471"/>
    <lineage>
        <taxon>Bacteria</taxon>
        <taxon>Pseudomonadati</taxon>
        <taxon>Pseudomonadota</taxon>
        <taxon>Gammaproteobacteria</taxon>
        <taxon>Pseudomonadales</taxon>
        <taxon>Pseudomonadaceae</taxon>
        <taxon>Metapseudomonas</taxon>
    </lineage>
</organism>
<keyword evidence="4" id="KW-1185">Reference proteome</keyword>
<keyword evidence="1" id="KW-0812">Transmembrane</keyword>
<accession>S6B015</accession>
<dbReference type="OrthoDB" id="319710at2"/>
<evidence type="ECO:0000313" key="3">
    <source>
        <dbReference type="EMBL" id="BAN50511.1"/>
    </source>
</evidence>
<evidence type="ECO:0000259" key="2">
    <source>
        <dbReference type="SMART" id="SM00563"/>
    </source>
</evidence>
<dbReference type="InterPro" id="IPR002123">
    <property type="entry name" value="Plipid/glycerol_acylTrfase"/>
</dbReference>
<evidence type="ECO:0000313" key="4">
    <source>
        <dbReference type="Proteomes" id="UP000015503"/>
    </source>
</evidence>
<dbReference type="STRING" id="1245471.PCA10_47790"/>
<proteinExistence type="predicted"/>
<dbReference type="RefSeq" id="WP_016494639.1">
    <property type="nucleotide sequence ID" value="NC_021499.1"/>
</dbReference>
<reference evidence="3 4" key="1">
    <citation type="journal article" date="2013" name="Genome Announc.">
        <title>Complete Genome Sequence of the Carbazole Degrader Pseudomonas resinovorans Strain CA10 (NBRC 106553).</title>
        <authorList>
            <person name="Shintani M."/>
            <person name="Hosoyama A."/>
            <person name="Ohji S."/>
            <person name="Tsuchikane K."/>
            <person name="Takarada H."/>
            <person name="Yamazoe A."/>
            <person name="Fujita N."/>
            <person name="Nojiri H."/>
        </authorList>
    </citation>
    <scope>NUCLEOTIDE SEQUENCE [LARGE SCALE GENOMIC DNA]</scope>
    <source>
        <strain evidence="3 4">NBRC 106553</strain>
    </source>
</reference>
<dbReference type="PATRIC" id="fig|1245471.3.peg.4843"/>
<dbReference type="GO" id="GO:0016746">
    <property type="term" value="F:acyltransferase activity"/>
    <property type="evidence" value="ECO:0007669"/>
    <property type="project" value="UniProtKB-KW"/>
</dbReference>
<name>S6B015_METRE</name>
<gene>
    <name evidence="3" type="ORF">PCA10_47790</name>
</gene>
<keyword evidence="3" id="KW-0808">Transferase</keyword>
<keyword evidence="3" id="KW-0012">Acyltransferase</keyword>
<dbReference type="eggNOG" id="COG0204">
    <property type="taxonomic scope" value="Bacteria"/>
</dbReference>
<keyword evidence="1" id="KW-1133">Transmembrane helix</keyword>
<dbReference type="EMBL" id="AP013068">
    <property type="protein sequence ID" value="BAN50511.1"/>
    <property type="molecule type" value="Genomic_DNA"/>
</dbReference>
<dbReference type="SMART" id="SM00563">
    <property type="entry name" value="PlsC"/>
    <property type="match status" value="1"/>
</dbReference>
<keyword evidence="1" id="KW-0472">Membrane</keyword>
<sequence length="301" mass="34973">MLSFIPSPLRGALAALLLTLNTLLCCIPLFAATLLKLLLPFSFARRPLNWVTTSIAEGWISGNKLWMRLVRDTQWDVQGLEGLDYQHSYLVTSNHQSWVDILVLQYQLNRRIRLLRFFLKQELIWVPVIGLCWWALDFPFMKRYSKAYLAKHPEKKGKDLETTRRTCAKFRNNPVGIFNFLEGTRFTRAKHDEQGSPFKHLLKPKAGGIAFVLDAMGEQMESLVNVTIHYPDGNPSFWTLLSGQLRQVVVRVEELEIPREFIGRNYDQDADYRLAFQQWVNALWEAKDAQLIELHRQFPPA</sequence>
<dbReference type="AlphaFoldDB" id="S6B015"/>
<dbReference type="NCBIfam" id="NF010621">
    <property type="entry name" value="PRK14014.1"/>
    <property type="match status" value="1"/>
</dbReference>
<dbReference type="HOGENOM" id="CLU_054727_0_0_6"/>
<dbReference type="CDD" id="cd07990">
    <property type="entry name" value="LPLAT_LCLAT1-like"/>
    <property type="match status" value="1"/>
</dbReference>
<dbReference type="SUPFAM" id="SSF69593">
    <property type="entry name" value="Glycerol-3-phosphate (1)-acyltransferase"/>
    <property type="match status" value="1"/>
</dbReference>
<dbReference type="Pfam" id="PF01553">
    <property type="entry name" value="Acyltransferase"/>
    <property type="match status" value="1"/>
</dbReference>